<accession>A0A5C7FLQ2</accession>
<proteinExistence type="predicted"/>
<dbReference type="EMBL" id="VOXD01000004">
    <property type="protein sequence ID" value="TXF90969.1"/>
    <property type="molecule type" value="Genomic_DNA"/>
</dbReference>
<dbReference type="RefSeq" id="WP_147929427.1">
    <property type="nucleotide sequence ID" value="NZ_VOXD01000004.1"/>
</dbReference>
<name>A0A5C7FLQ2_9BACT</name>
<evidence type="ECO:0000313" key="1">
    <source>
        <dbReference type="EMBL" id="TXF90969.1"/>
    </source>
</evidence>
<sequence>MAVTHLESETGSTEGLKSKIAFVRECLQKDELDPLLNVSSGKIPLGERGLVGVDMPRSEVVMTTYFTGKRDPQRNTFVAADAYAYIQPLYDSVRDLGLGCIIFHDGLRESFIEQYTTETIKFVKAELGTLSLNDDRYLLYYEYILRFGQGFSRIILSDVSDVIFRADPFPLIKGHPELLFTGRSHIGVVKHNYVNYQRIRRFEEDANLKIPSNFYNMRIFNAGTIGGSKEVVVCLLHQMISFFLRYNTDRNHNMTIFNYCIYLYWLESVHLPELKMIGPRHALLKAIVLLEDKLNRDLLPDKFLCDNVTYQTPALFAGFPFTSAFKKYEVNSNAYLIHK</sequence>
<reference evidence="1 2" key="1">
    <citation type="submission" date="2019-08" db="EMBL/GenBank/DDBJ databases">
        <title>Lewinella sp. strain SSH13 Genome sequencing and assembly.</title>
        <authorList>
            <person name="Kim I."/>
        </authorList>
    </citation>
    <scope>NUCLEOTIDE SEQUENCE [LARGE SCALE GENOMIC DNA]</scope>
    <source>
        <strain evidence="1 2">SSH13</strain>
    </source>
</reference>
<gene>
    <name evidence="1" type="ORF">FUA23_03980</name>
</gene>
<dbReference type="AlphaFoldDB" id="A0A5C7FLQ2"/>
<dbReference type="OrthoDB" id="835564at2"/>
<comment type="caution">
    <text evidence="1">The sequence shown here is derived from an EMBL/GenBank/DDBJ whole genome shotgun (WGS) entry which is preliminary data.</text>
</comment>
<organism evidence="1 2">
    <name type="scientific">Neolewinella aurantiaca</name>
    <dbReference type="NCBI Taxonomy" id="2602767"/>
    <lineage>
        <taxon>Bacteria</taxon>
        <taxon>Pseudomonadati</taxon>
        <taxon>Bacteroidota</taxon>
        <taxon>Saprospiria</taxon>
        <taxon>Saprospirales</taxon>
        <taxon>Lewinellaceae</taxon>
        <taxon>Neolewinella</taxon>
    </lineage>
</organism>
<dbReference type="Proteomes" id="UP000321907">
    <property type="component" value="Unassembled WGS sequence"/>
</dbReference>
<keyword evidence="2" id="KW-1185">Reference proteome</keyword>
<protein>
    <submittedName>
        <fullName evidence="1">Uncharacterized protein</fullName>
    </submittedName>
</protein>
<evidence type="ECO:0000313" key="2">
    <source>
        <dbReference type="Proteomes" id="UP000321907"/>
    </source>
</evidence>